<proteinExistence type="predicted"/>
<dbReference type="EMBL" id="SMBX01000006">
    <property type="protein sequence ID" value="TCU97305.1"/>
    <property type="molecule type" value="Genomic_DNA"/>
</dbReference>
<comment type="caution">
    <text evidence="1">The sequence shown here is derived from an EMBL/GenBank/DDBJ whole genome shotgun (WGS) entry which is preliminary data.</text>
</comment>
<gene>
    <name evidence="1" type="ORF">EV686_106188</name>
</gene>
<dbReference type="Proteomes" id="UP000294692">
    <property type="component" value="Unassembled WGS sequence"/>
</dbReference>
<organism evidence="1 2">
    <name type="scientific">Paracandidimonas soli</name>
    <dbReference type="NCBI Taxonomy" id="1917182"/>
    <lineage>
        <taxon>Bacteria</taxon>
        <taxon>Pseudomonadati</taxon>
        <taxon>Pseudomonadota</taxon>
        <taxon>Betaproteobacteria</taxon>
        <taxon>Burkholderiales</taxon>
        <taxon>Alcaligenaceae</taxon>
        <taxon>Paracandidimonas</taxon>
    </lineage>
</organism>
<name>A0A4R3UYA9_9BURK</name>
<sequence length="135" mass="15606">MRSGQSGSRGRMMQRIKWIDMRLQAWAQWRAGSCGYRSPNYEYDGDAPKAGSVVEFNAEQEADAMEIDAAVAQLPEDLRKTVVAHYTWEGGMDQVAEKLRVTRATIHRRLCHADIRISDWLDWKRQHEQKKSRVA</sequence>
<accession>A0A4R3UYA9</accession>
<evidence type="ECO:0000313" key="1">
    <source>
        <dbReference type="EMBL" id="TCU97305.1"/>
    </source>
</evidence>
<reference evidence="1 2" key="1">
    <citation type="submission" date="2019-03" db="EMBL/GenBank/DDBJ databases">
        <title>Genomic Encyclopedia of Type Strains, Phase IV (KMG-IV): sequencing the most valuable type-strain genomes for metagenomic binning, comparative biology and taxonomic classification.</title>
        <authorList>
            <person name="Goeker M."/>
        </authorList>
    </citation>
    <scope>NUCLEOTIDE SEQUENCE [LARGE SCALE GENOMIC DNA]</scope>
    <source>
        <strain evidence="1 2">DSM 100048</strain>
    </source>
</reference>
<dbReference type="InterPro" id="IPR013324">
    <property type="entry name" value="RNA_pol_sigma_r3/r4-like"/>
</dbReference>
<evidence type="ECO:0000313" key="2">
    <source>
        <dbReference type="Proteomes" id="UP000294692"/>
    </source>
</evidence>
<dbReference type="InterPro" id="IPR036388">
    <property type="entry name" value="WH-like_DNA-bd_sf"/>
</dbReference>
<protein>
    <submittedName>
        <fullName evidence="1">Sigma-70-like protein</fullName>
    </submittedName>
</protein>
<dbReference type="Gene3D" id="1.10.10.10">
    <property type="entry name" value="Winged helix-like DNA-binding domain superfamily/Winged helix DNA-binding domain"/>
    <property type="match status" value="1"/>
</dbReference>
<dbReference type="AlphaFoldDB" id="A0A4R3UYA9"/>
<keyword evidence="2" id="KW-1185">Reference proteome</keyword>
<dbReference type="SUPFAM" id="SSF88659">
    <property type="entry name" value="Sigma3 and sigma4 domains of RNA polymerase sigma factors"/>
    <property type="match status" value="1"/>
</dbReference>